<protein>
    <submittedName>
        <fullName evidence="1">Uncharacterized protein</fullName>
    </submittedName>
</protein>
<accession>A0A1V9FL93</accession>
<dbReference type="Proteomes" id="UP000192796">
    <property type="component" value="Unassembled WGS sequence"/>
</dbReference>
<name>A0A1V9FL93_9BACT</name>
<sequence length="103" mass="11801">MMITEGSCWKCNEPMKIAFYQKASSTFGPGTFNEHELALARSKGVIIKEQYSKLTNERYLANTCRKCGNFIGDHYLFINYAAPHIVRIYLQKSMKPAFIVINV</sequence>
<organism evidence="1 2">
    <name type="scientific">Niastella vici</name>
    <dbReference type="NCBI Taxonomy" id="1703345"/>
    <lineage>
        <taxon>Bacteria</taxon>
        <taxon>Pseudomonadati</taxon>
        <taxon>Bacteroidota</taxon>
        <taxon>Chitinophagia</taxon>
        <taxon>Chitinophagales</taxon>
        <taxon>Chitinophagaceae</taxon>
        <taxon>Niastella</taxon>
    </lineage>
</organism>
<dbReference type="EMBL" id="LVYD01000087">
    <property type="protein sequence ID" value="OQP59124.1"/>
    <property type="molecule type" value="Genomic_DNA"/>
</dbReference>
<proteinExistence type="predicted"/>
<reference evidence="1 2" key="1">
    <citation type="submission" date="2016-03" db="EMBL/GenBank/DDBJ databases">
        <title>Niastella vici sp. nov., isolated from farmland soil.</title>
        <authorList>
            <person name="Chen L."/>
            <person name="Wang D."/>
            <person name="Yang S."/>
            <person name="Wang G."/>
        </authorList>
    </citation>
    <scope>NUCLEOTIDE SEQUENCE [LARGE SCALE GENOMIC DNA]</scope>
    <source>
        <strain evidence="1 2">DJ57</strain>
    </source>
</reference>
<comment type="caution">
    <text evidence="1">The sequence shown here is derived from an EMBL/GenBank/DDBJ whole genome shotgun (WGS) entry which is preliminary data.</text>
</comment>
<gene>
    <name evidence="1" type="ORF">A3860_38815</name>
</gene>
<dbReference type="AlphaFoldDB" id="A0A1V9FL93"/>
<evidence type="ECO:0000313" key="2">
    <source>
        <dbReference type="Proteomes" id="UP000192796"/>
    </source>
</evidence>
<keyword evidence="2" id="KW-1185">Reference proteome</keyword>
<evidence type="ECO:0000313" key="1">
    <source>
        <dbReference type="EMBL" id="OQP59124.1"/>
    </source>
</evidence>